<keyword evidence="2" id="KW-0540">Nuclease</keyword>
<comment type="caution">
    <text evidence="2">The sequence shown here is derived from an EMBL/GenBank/DDBJ whole genome shotgun (WGS) entry which is preliminary data.</text>
</comment>
<evidence type="ECO:0000313" key="2">
    <source>
        <dbReference type="EMBL" id="PDX84509.1"/>
    </source>
</evidence>
<keyword evidence="2" id="KW-0255">Endonuclease</keyword>
<gene>
    <name evidence="2" type="ORF">CGS59_04460</name>
</gene>
<sequence>MSGYISEFFGYKAEDASTIALNTANSQICPFLGSPCTKVLSRDHLISGVCSVRQKTEGSPSVICCPIRIYAEDYKMLHLISRQAFGRDFGLYAGRAAVERARAEGGSIAVFGHGWGGELRLPQRAGTGSYFVDWVLARLDENGELAEFTAIEVQTIDTTGNYREARTALLENRSVISDTVGLNWENVSKRIIPQLIYKGQVLQREDLCRTGLFFVCPKAVYDRVLNRLGGRERIPTFPTQPASIHFVAYDYTEPPRDGSITQLGIVEEHCTTVYKVQEAFSSMNLPEGNVYRDAIRKSLYGTE</sequence>
<accession>A0A2A7AZG7</accession>
<dbReference type="AlphaFoldDB" id="A0A2A7AZG7"/>
<keyword evidence="2" id="KW-0378">Hydrolase</keyword>
<dbReference type="GO" id="GO:0004519">
    <property type="term" value="F:endonuclease activity"/>
    <property type="evidence" value="ECO:0007669"/>
    <property type="project" value="UniProtKB-KW"/>
</dbReference>
<reference evidence="2 3" key="1">
    <citation type="journal article" date="2017" name="Front. Microbiol.">
        <title>New Insights into the Diversity of the Genus Faecalibacterium.</title>
        <authorList>
            <person name="Benevides L."/>
            <person name="Burman S."/>
            <person name="Martin R."/>
            <person name="Robert V."/>
            <person name="Thomas M."/>
            <person name="Miquel S."/>
            <person name="Chain F."/>
            <person name="Sokol H."/>
            <person name="Bermudez-Humaran L.G."/>
            <person name="Morrison M."/>
            <person name="Langella P."/>
            <person name="Azevedo V.A."/>
            <person name="Chatel J.M."/>
            <person name="Soares S."/>
        </authorList>
    </citation>
    <scope>NUCLEOTIDE SEQUENCE [LARGE SCALE GENOMIC DNA]</scope>
    <source>
        <strain evidence="2 3">CNCM I 4644</strain>
    </source>
</reference>
<evidence type="ECO:0000313" key="3">
    <source>
        <dbReference type="Proteomes" id="UP000220480"/>
    </source>
</evidence>
<evidence type="ECO:0000259" key="1">
    <source>
        <dbReference type="Pfam" id="PF12183"/>
    </source>
</evidence>
<dbReference type="EMBL" id="NMTZ01000013">
    <property type="protein sequence ID" value="PDX84509.1"/>
    <property type="molecule type" value="Genomic_DNA"/>
</dbReference>
<dbReference type="InterPro" id="IPR022009">
    <property type="entry name" value="Resctriction_endonuc_II_NotI"/>
</dbReference>
<name>A0A2A7AZG7_9FIRM</name>
<dbReference type="Pfam" id="PF12183">
    <property type="entry name" value="NotI"/>
    <property type="match status" value="1"/>
</dbReference>
<dbReference type="RefSeq" id="WP_097779081.1">
    <property type="nucleotide sequence ID" value="NZ_NMTZ01000013.1"/>
</dbReference>
<feature type="domain" description="Restriction endonuclease type II NotI" evidence="1">
    <location>
        <begin position="22"/>
        <end position="204"/>
    </location>
</feature>
<protein>
    <submittedName>
        <fullName evidence="2">Restriction endonuclease</fullName>
    </submittedName>
</protein>
<organism evidence="2 3">
    <name type="scientific">Faecalibacterium prausnitzii</name>
    <dbReference type="NCBI Taxonomy" id="853"/>
    <lineage>
        <taxon>Bacteria</taxon>
        <taxon>Bacillati</taxon>
        <taxon>Bacillota</taxon>
        <taxon>Clostridia</taxon>
        <taxon>Eubacteriales</taxon>
        <taxon>Oscillospiraceae</taxon>
        <taxon>Faecalibacterium</taxon>
    </lineage>
</organism>
<proteinExistence type="predicted"/>
<dbReference type="Proteomes" id="UP000220480">
    <property type="component" value="Unassembled WGS sequence"/>
</dbReference>